<organism evidence="11 12">
    <name type="scientific">Prauserella muralis</name>
    <dbReference type="NCBI Taxonomy" id="588067"/>
    <lineage>
        <taxon>Bacteria</taxon>
        <taxon>Bacillati</taxon>
        <taxon>Actinomycetota</taxon>
        <taxon>Actinomycetes</taxon>
        <taxon>Pseudonocardiales</taxon>
        <taxon>Pseudonocardiaceae</taxon>
        <taxon>Prauserella</taxon>
    </lineage>
</organism>
<evidence type="ECO:0000256" key="8">
    <source>
        <dbReference type="ARBA" id="ARBA00048679"/>
    </source>
</evidence>
<evidence type="ECO:0000313" key="11">
    <source>
        <dbReference type="EMBL" id="PXY22266.1"/>
    </source>
</evidence>
<dbReference type="PANTHER" id="PTHR24363:SF0">
    <property type="entry name" value="SERINE_THREONINE KINASE LIKE DOMAIN CONTAINING 1"/>
    <property type="match status" value="1"/>
</dbReference>
<keyword evidence="3" id="KW-0808">Transferase</keyword>
<dbReference type="Gene3D" id="1.10.510.10">
    <property type="entry name" value="Transferase(Phosphotransferase) domain 1"/>
    <property type="match status" value="1"/>
</dbReference>
<feature type="compositionally biased region" description="Low complexity" evidence="9">
    <location>
        <begin position="1"/>
        <end position="16"/>
    </location>
</feature>
<dbReference type="GO" id="GO:0005524">
    <property type="term" value="F:ATP binding"/>
    <property type="evidence" value="ECO:0007669"/>
    <property type="project" value="UniProtKB-KW"/>
</dbReference>
<reference evidence="11 12" key="1">
    <citation type="submission" date="2016-07" db="EMBL/GenBank/DDBJ databases">
        <title>Draft genome sequence of Prauserella muralis DSM 45305, isolated from a mould-covered wall in an indoor environment.</title>
        <authorList>
            <person name="Ruckert C."/>
            <person name="Albersmeier A."/>
            <person name="Jiang C.-L."/>
            <person name="Jiang Y."/>
            <person name="Kalinowski J."/>
            <person name="Schneider O."/>
            <person name="Winkler A."/>
            <person name="Zotchev S.B."/>
        </authorList>
    </citation>
    <scope>NUCLEOTIDE SEQUENCE [LARGE SCALE GENOMIC DNA]</scope>
    <source>
        <strain evidence="11 12">DSM 45305</strain>
    </source>
</reference>
<feature type="domain" description="Protein kinase" evidence="10">
    <location>
        <begin position="82"/>
        <end position="358"/>
    </location>
</feature>
<evidence type="ECO:0000256" key="7">
    <source>
        <dbReference type="ARBA" id="ARBA00047899"/>
    </source>
</evidence>
<comment type="caution">
    <text evidence="11">The sequence shown here is derived from an EMBL/GenBank/DDBJ whole genome shotgun (WGS) entry which is preliminary data.</text>
</comment>
<dbReference type="InterPro" id="IPR011009">
    <property type="entry name" value="Kinase-like_dom_sf"/>
</dbReference>
<dbReference type="PROSITE" id="PS50011">
    <property type="entry name" value="PROTEIN_KINASE_DOM"/>
    <property type="match status" value="1"/>
</dbReference>
<dbReference type="SUPFAM" id="SSF56112">
    <property type="entry name" value="Protein kinase-like (PK-like)"/>
    <property type="match status" value="1"/>
</dbReference>
<keyword evidence="6" id="KW-0067">ATP-binding</keyword>
<dbReference type="InterPro" id="IPR000719">
    <property type="entry name" value="Prot_kinase_dom"/>
</dbReference>
<dbReference type="InterPro" id="IPR011990">
    <property type="entry name" value="TPR-like_helical_dom_sf"/>
</dbReference>
<dbReference type="Pfam" id="PF00069">
    <property type="entry name" value="Pkinase"/>
    <property type="match status" value="1"/>
</dbReference>
<proteinExistence type="predicted"/>
<dbReference type="Gene3D" id="3.30.200.20">
    <property type="entry name" value="Phosphorylase Kinase, domain 1"/>
    <property type="match status" value="1"/>
</dbReference>
<evidence type="ECO:0000259" key="10">
    <source>
        <dbReference type="PROSITE" id="PS50011"/>
    </source>
</evidence>
<evidence type="ECO:0000256" key="9">
    <source>
        <dbReference type="SAM" id="MobiDB-lite"/>
    </source>
</evidence>
<keyword evidence="4" id="KW-0547">Nucleotide-binding</keyword>
<dbReference type="EMBL" id="MASW01000005">
    <property type="protein sequence ID" value="PXY22266.1"/>
    <property type="molecule type" value="Genomic_DNA"/>
</dbReference>
<dbReference type="Proteomes" id="UP000249915">
    <property type="component" value="Unassembled WGS sequence"/>
</dbReference>
<protein>
    <recommendedName>
        <fullName evidence="1">non-specific serine/threonine protein kinase</fullName>
        <ecNumber evidence="1">2.7.11.1</ecNumber>
    </recommendedName>
</protein>
<evidence type="ECO:0000313" key="12">
    <source>
        <dbReference type="Proteomes" id="UP000249915"/>
    </source>
</evidence>
<dbReference type="Pfam" id="PF16918">
    <property type="entry name" value="PknG_TPR"/>
    <property type="match status" value="1"/>
</dbReference>
<keyword evidence="2" id="KW-0723">Serine/threonine-protein kinase</keyword>
<feature type="region of interest" description="Disordered" evidence="9">
    <location>
        <begin position="56"/>
        <end position="75"/>
    </location>
</feature>
<dbReference type="RefSeq" id="WP_112282871.1">
    <property type="nucleotide sequence ID" value="NZ_MASW01000005.1"/>
</dbReference>
<dbReference type="OrthoDB" id="137117at2"/>
<evidence type="ECO:0000256" key="2">
    <source>
        <dbReference type="ARBA" id="ARBA00022527"/>
    </source>
</evidence>
<dbReference type="GO" id="GO:0004674">
    <property type="term" value="F:protein serine/threonine kinase activity"/>
    <property type="evidence" value="ECO:0007669"/>
    <property type="project" value="UniProtKB-KW"/>
</dbReference>
<dbReference type="Gene3D" id="1.25.40.10">
    <property type="entry name" value="Tetratricopeptide repeat domain"/>
    <property type="match status" value="1"/>
</dbReference>
<name>A0A2V4ANI7_9PSEU</name>
<dbReference type="EC" id="2.7.11.1" evidence="1"/>
<dbReference type="PANTHER" id="PTHR24363">
    <property type="entry name" value="SERINE/THREONINE PROTEIN KINASE"/>
    <property type="match status" value="1"/>
</dbReference>
<evidence type="ECO:0000256" key="6">
    <source>
        <dbReference type="ARBA" id="ARBA00022840"/>
    </source>
</evidence>
<evidence type="ECO:0000256" key="4">
    <source>
        <dbReference type="ARBA" id="ARBA00022741"/>
    </source>
</evidence>
<gene>
    <name evidence="11" type="ORF">BAY60_20520</name>
</gene>
<dbReference type="InterPro" id="IPR031636">
    <property type="entry name" value="PknG_TPR"/>
</dbReference>
<evidence type="ECO:0000256" key="3">
    <source>
        <dbReference type="ARBA" id="ARBA00022679"/>
    </source>
</evidence>
<sequence length="688" mass="74180">MPRSEATTPDPTTPAAGSSARGDAPTEALGGELLGVPRLPWSEQAEVRLPFVEVPAPREPVTPQPSDPEPALRPGDVLGGKYEVLGCLAHGGLGWVYLARDLELDGMHVAVKGMIDPADTRLADAERRVLTALHHPNIVRIFGNVRHADPYTGQSRGYLVMEYVAGLSLRELLRRLAAGEEVFGEPLRAEHVIGYAQELLDALHYLHGQGLLYCDLKPDNVIHGGHRVTLIDLGATRRVGDDSTPLAFTRRYQVGEDELRDHGVTVRADLHTLGRTLTELLDASADAAARPGDGGTGFGVRSLRHALDRATAAFPQRFASAADMAATLDGVLREIQSLRDGEARPAPSAVFAETTALLDAGLGTVPALDRWTARPARQYRPPLLAPGLPSPAAAAVLLPPPRIDQADVAAAFLADLRSPDARRLLGQLSGVPWQSAELSLTRCRAHLDLADPARAWTCLAEAEAALGDAAEHDWRLAWHRGLVSLAATGPTAAEACFDRVYRALPGEAAPKLALGYCAEYQGRATEAAEFYRAVWLRDRSQAGAAFGLARLRLAEGDRPGAVAALDQVPDVSLHAAAARIAAVRVLAGRLPAGLPSVEDLRQAFDRLPTLSLDDEETPGWGPTRDRLTTEVREVALEKAGQLRQQQRERRLRLLLEQSFHALTRQARDPDSHGVLIDLAHAVRPRTRL</sequence>
<dbReference type="AlphaFoldDB" id="A0A2V4ANI7"/>
<feature type="region of interest" description="Disordered" evidence="9">
    <location>
        <begin position="1"/>
        <end position="37"/>
    </location>
</feature>
<dbReference type="SMART" id="SM00220">
    <property type="entry name" value="S_TKc"/>
    <property type="match status" value="1"/>
</dbReference>
<comment type="catalytic activity">
    <reaction evidence="7">
        <text>L-threonyl-[protein] + ATP = O-phospho-L-threonyl-[protein] + ADP + H(+)</text>
        <dbReference type="Rhea" id="RHEA:46608"/>
        <dbReference type="Rhea" id="RHEA-COMP:11060"/>
        <dbReference type="Rhea" id="RHEA-COMP:11605"/>
        <dbReference type="ChEBI" id="CHEBI:15378"/>
        <dbReference type="ChEBI" id="CHEBI:30013"/>
        <dbReference type="ChEBI" id="CHEBI:30616"/>
        <dbReference type="ChEBI" id="CHEBI:61977"/>
        <dbReference type="ChEBI" id="CHEBI:456216"/>
        <dbReference type="EC" id="2.7.11.1"/>
    </reaction>
</comment>
<feature type="compositionally biased region" description="Pro residues" evidence="9">
    <location>
        <begin position="57"/>
        <end position="68"/>
    </location>
</feature>
<comment type="catalytic activity">
    <reaction evidence="8">
        <text>L-seryl-[protein] + ATP = O-phospho-L-seryl-[protein] + ADP + H(+)</text>
        <dbReference type="Rhea" id="RHEA:17989"/>
        <dbReference type="Rhea" id="RHEA-COMP:9863"/>
        <dbReference type="Rhea" id="RHEA-COMP:11604"/>
        <dbReference type="ChEBI" id="CHEBI:15378"/>
        <dbReference type="ChEBI" id="CHEBI:29999"/>
        <dbReference type="ChEBI" id="CHEBI:30616"/>
        <dbReference type="ChEBI" id="CHEBI:83421"/>
        <dbReference type="ChEBI" id="CHEBI:456216"/>
        <dbReference type="EC" id="2.7.11.1"/>
    </reaction>
</comment>
<keyword evidence="5" id="KW-0418">Kinase</keyword>
<keyword evidence="12" id="KW-1185">Reference proteome</keyword>
<evidence type="ECO:0000256" key="1">
    <source>
        <dbReference type="ARBA" id="ARBA00012513"/>
    </source>
</evidence>
<evidence type="ECO:0000256" key="5">
    <source>
        <dbReference type="ARBA" id="ARBA00022777"/>
    </source>
</evidence>
<accession>A0A2V4ANI7</accession>
<dbReference type="SUPFAM" id="SSF48452">
    <property type="entry name" value="TPR-like"/>
    <property type="match status" value="1"/>
</dbReference>